<name>A0A4P6LVA3_9FIRM</name>
<dbReference type="Proteomes" id="UP000289794">
    <property type="component" value="Chromosome"/>
</dbReference>
<evidence type="ECO:0000313" key="2">
    <source>
        <dbReference type="Proteomes" id="UP000289794"/>
    </source>
</evidence>
<protein>
    <submittedName>
        <fullName evidence="1">Uncharacterized protein</fullName>
    </submittedName>
</protein>
<proteinExistence type="predicted"/>
<dbReference type="AlphaFoldDB" id="A0A4P6LVA3"/>
<dbReference type="EMBL" id="CP035945">
    <property type="protein sequence ID" value="QBE95969.1"/>
    <property type="molecule type" value="Genomic_DNA"/>
</dbReference>
<evidence type="ECO:0000313" key="1">
    <source>
        <dbReference type="EMBL" id="QBE95969.1"/>
    </source>
</evidence>
<gene>
    <name evidence="1" type="ORF">PMF13cell1_01495</name>
</gene>
<dbReference type="KEGG" id="bpro:PMF13cell1_01495"/>
<sequence>MFTALILIRHTVTVRKFKAASEKRGSAGCELTGGAFFKPLDEVLLIS</sequence>
<organism evidence="1 2">
    <name type="scientific">Blautia producta</name>
    <dbReference type="NCBI Taxonomy" id="33035"/>
    <lineage>
        <taxon>Bacteria</taxon>
        <taxon>Bacillati</taxon>
        <taxon>Bacillota</taxon>
        <taxon>Clostridia</taxon>
        <taxon>Lachnospirales</taxon>
        <taxon>Lachnospiraceae</taxon>
        <taxon>Blautia</taxon>
    </lineage>
</organism>
<accession>A0A4P6LVA3</accession>
<reference evidence="1 2" key="1">
    <citation type="submission" date="2019-01" db="EMBL/GenBank/DDBJ databases">
        <title>PMF-metabolizing Aryl O-demethylase.</title>
        <authorList>
            <person name="Kim M."/>
        </authorList>
    </citation>
    <scope>NUCLEOTIDE SEQUENCE [LARGE SCALE GENOMIC DNA]</scope>
    <source>
        <strain evidence="1 2">PMF1</strain>
    </source>
</reference>